<evidence type="ECO:0000259" key="3">
    <source>
        <dbReference type="Pfam" id="PF13505"/>
    </source>
</evidence>
<feature type="signal peptide" evidence="2">
    <location>
        <begin position="1"/>
        <end position="20"/>
    </location>
</feature>
<dbReference type="EMBL" id="UGTJ01000001">
    <property type="protein sequence ID" value="SUB79569.1"/>
    <property type="molecule type" value="Genomic_DNA"/>
</dbReference>
<reference evidence="4 5" key="1">
    <citation type="submission" date="2018-06" db="EMBL/GenBank/DDBJ databases">
        <authorList>
            <consortium name="Pathogen Informatics"/>
            <person name="Doyle S."/>
        </authorList>
    </citation>
    <scope>NUCLEOTIDE SEQUENCE [LARGE SCALE GENOMIC DNA]</scope>
    <source>
        <strain evidence="4 5">NCTC13063</strain>
    </source>
</reference>
<dbReference type="InterPro" id="IPR027385">
    <property type="entry name" value="Beta-barrel_OMP"/>
</dbReference>
<organism evidence="4 5">
    <name type="scientific">Segatella buccae</name>
    <dbReference type="NCBI Taxonomy" id="28126"/>
    <lineage>
        <taxon>Bacteria</taxon>
        <taxon>Pseudomonadati</taxon>
        <taxon>Bacteroidota</taxon>
        <taxon>Bacteroidia</taxon>
        <taxon>Bacteroidales</taxon>
        <taxon>Prevotellaceae</taxon>
        <taxon>Segatella</taxon>
    </lineage>
</organism>
<evidence type="ECO:0000256" key="1">
    <source>
        <dbReference type="ARBA" id="ARBA00022729"/>
    </source>
</evidence>
<dbReference type="Pfam" id="PF13505">
    <property type="entry name" value="OMP_b-brl"/>
    <property type="match status" value="1"/>
</dbReference>
<comment type="caution">
    <text evidence="4">The sequence shown here is derived from an EMBL/GenBank/DDBJ whole genome shotgun (WGS) entry which is preliminary data.</text>
</comment>
<feature type="domain" description="Outer membrane protein beta-barrel" evidence="3">
    <location>
        <begin position="36"/>
        <end position="216"/>
    </location>
</feature>
<sequence length="219" mass="24790">MKKFLLVMLLCMISTITINAQSTFKYKDKRNQWDIFVGPKIGANYSTLTSLNASWKPGPVAGIFLEVYVTPKFSSNVEVYWSHLSCGNADDNSGHSTNTDGSPMKFTYTFDYLNIDYLFKYYPAKCLGLYLGAGLKREFTATADWDTNQGDKRNIESDIHRGDIMVPAGFTFLIKNFFIDARYAVSVKELGKSERGKQVLGKARNMGAQFTVGYRFRCF</sequence>
<evidence type="ECO:0000313" key="4">
    <source>
        <dbReference type="EMBL" id="SUB79569.1"/>
    </source>
</evidence>
<dbReference type="AlphaFoldDB" id="A0AAQ1UIA8"/>
<accession>A0AAQ1UIA8</accession>
<gene>
    <name evidence="4" type="ORF">NCTC13063_00836</name>
</gene>
<proteinExistence type="predicted"/>
<feature type="chain" id="PRO_5042814782" description="Outer membrane protein beta-barrel domain-containing protein" evidence="2">
    <location>
        <begin position="21"/>
        <end position="219"/>
    </location>
</feature>
<keyword evidence="1 2" id="KW-0732">Signal</keyword>
<name>A0AAQ1UIA8_9BACT</name>
<evidence type="ECO:0000256" key="2">
    <source>
        <dbReference type="SAM" id="SignalP"/>
    </source>
</evidence>
<dbReference type="Proteomes" id="UP000255283">
    <property type="component" value="Unassembled WGS sequence"/>
</dbReference>
<protein>
    <recommendedName>
        <fullName evidence="3">Outer membrane protein beta-barrel domain-containing protein</fullName>
    </recommendedName>
</protein>
<evidence type="ECO:0000313" key="5">
    <source>
        <dbReference type="Proteomes" id="UP000255283"/>
    </source>
</evidence>
<dbReference type="RefSeq" id="WP_244912358.1">
    <property type="nucleotide sequence ID" value="NZ_UGTJ01000001.1"/>
</dbReference>